<organism evidence="3 4">
    <name type="scientific">Autumnicola tepida</name>
    <dbReference type="NCBI Taxonomy" id="3075595"/>
    <lineage>
        <taxon>Bacteria</taxon>
        <taxon>Pseudomonadati</taxon>
        <taxon>Bacteroidota</taxon>
        <taxon>Flavobacteriia</taxon>
        <taxon>Flavobacteriales</taxon>
        <taxon>Flavobacteriaceae</taxon>
        <taxon>Autumnicola</taxon>
    </lineage>
</organism>
<dbReference type="InterPro" id="IPR003439">
    <property type="entry name" value="ABC_transporter-like_ATP-bd"/>
</dbReference>
<name>A0ABU3CE17_9FLAO</name>
<protein>
    <submittedName>
        <fullName evidence="3">ABC transporter ATP-binding protein</fullName>
    </submittedName>
</protein>
<dbReference type="EMBL" id="JAVRHQ010000030">
    <property type="protein sequence ID" value="MDT0644601.1"/>
    <property type="molecule type" value="Genomic_DNA"/>
</dbReference>
<keyword evidence="3" id="KW-0067">ATP-binding</keyword>
<proteinExistence type="predicted"/>
<comment type="caution">
    <text evidence="3">The sequence shown here is derived from an EMBL/GenBank/DDBJ whole genome shotgun (WGS) entry which is preliminary data.</text>
</comment>
<keyword evidence="3" id="KW-0436">Ligase</keyword>
<dbReference type="SUPFAM" id="SSF52540">
    <property type="entry name" value="P-loop containing nucleoside triphosphate hydrolases"/>
    <property type="match status" value="1"/>
</dbReference>
<dbReference type="RefSeq" id="WP_311536217.1">
    <property type="nucleotide sequence ID" value="NZ_JAVRHQ010000030.1"/>
</dbReference>
<feature type="domain" description="ABC transporter" evidence="2">
    <location>
        <begin position="28"/>
        <end position="98"/>
    </location>
</feature>
<dbReference type="GO" id="GO:0016874">
    <property type="term" value="F:ligase activity"/>
    <property type="evidence" value="ECO:0007669"/>
    <property type="project" value="UniProtKB-KW"/>
</dbReference>
<keyword evidence="3" id="KW-0547">Nucleotide-binding</keyword>
<dbReference type="Gene3D" id="3.40.50.300">
    <property type="entry name" value="P-loop containing nucleotide triphosphate hydrolases"/>
    <property type="match status" value="1"/>
</dbReference>
<dbReference type="InterPro" id="IPR027417">
    <property type="entry name" value="P-loop_NTPase"/>
</dbReference>
<reference evidence="3 4" key="1">
    <citation type="submission" date="2023-09" db="EMBL/GenBank/DDBJ databases">
        <authorList>
            <person name="Rey-Velasco X."/>
        </authorList>
    </citation>
    <scope>NUCLEOTIDE SEQUENCE [LARGE SCALE GENOMIC DNA]</scope>
    <source>
        <strain evidence="3 4">F363</strain>
    </source>
</reference>
<evidence type="ECO:0000313" key="3">
    <source>
        <dbReference type="EMBL" id="MDT0644601.1"/>
    </source>
</evidence>
<dbReference type="Proteomes" id="UP001262889">
    <property type="component" value="Unassembled WGS sequence"/>
</dbReference>
<sequence>MFIYIVYYMKLEIDNVELNYSGKKILGGIYLKAEKGKITGLLGSNGCGKSSLLKIIFGNLKPKNKLIKINNKVILEPLYSSKKVKYLPQHPLFPKDLRLKKAFELFGADLDSFTSAFPENW</sequence>
<evidence type="ECO:0000313" key="4">
    <source>
        <dbReference type="Proteomes" id="UP001262889"/>
    </source>
</evidence>
<keyword evidence="4" id="KW-1185">Reference proteome</keyword>
<gene>
    <name evidence="3" type="ORF">RM553_17310</name>
</gene>
<dbReference type="PANTHER" id="PTHR42734">
    <property type="entry name" value="METAL TRANSPORT SYSTEM ATP-BINDING PROTEIN TM_0124-RELATED"/>
    <property type="match status" value="1"/>
</dbReference>
<evidence type="ECO:0000256" key="1">
    <source>
        <dbReference type="ARBA" id="ARBA00022448"/>
    </source>
</evidence>
<dbReference type="GO" id="GO:0005524">
    <property type="term" value="F:ATP binding"/>
    <property type="evidence" value="ECO:0007669"/>
    <property type="project" value="UniProtKB-KW"/>
</dbReference>
<dbReference type="Pfam" id="PF00005">
    <property type="entry name" value="ABC_tran"/>
    <property type="match status" value="1"/>
</dbReference>
<accession>A0ABU3CE17</accession>
<evidence type="ECO:0000259" key="2">
    <source>
        <dbReference type="Pfam" id="PF00005"/>
    </source>
</evidence>
<dbReference type="InterPro" id="IPR050153">
    <property type="entry name" value="Metal_Ion_Import_ABC"/>
</dbReference>
<keyword evidence="1" id="KW-0813">Transport</keyword>